<dbReference type="EMBL" id="JBHSDU010000014">
    <property type="protein sequence ID" value="MFC4312007.1"/>
    <property type="molecule type" value="Genomic_DNA"/>
</dbReference>
<dbReference type="InterPro" id="IPR016032">
    <property type="entry name" value="Sig_transdc_resp-reg_C-effctor"/>
</dbReference>
<sequence>MAANPYSLEHAAAPVAAGDLSQLISSIGEPTFESRLMDYLHHLCGAEHCSIFQLGSAEEPVQFTAVSLDGTDTARRQASIYIGREWWRRDPAFREAQRGLDAPRPSLVRLDVRTLEDLELRDILYGRTHIRDRLLVCGASAGMAFGVSILRSDRRGPFAAGQIEELDVVSGTLLSLIAKNAGVRWQKSSLASALTSLAEIEACLLKAPQQFPRREAEVCARILYGMTSLGIALDLGIGEETVMTYRKRAYQRLQLGSHRELLLWYLALWSSLPAQAARTAAVRVERHDA</sequence>
<dbReference type="PROSITE" id="PS00622">
    <property type="entry name" value="HTH_LUXR_1"/>
    <property type="match status" value="1"/>
</dbReference>
<dbReference type="InterPro" id="IPR000792">
    <property type="entry name" value="Tscrpt_reg_LuxR_C"/>
</dbReference>
<reference evidence="3" key="1">
    <citation type="journal article" date="2019" name="Int. J. Syst. Evol. Microbiol.">
        <title>The Global Catalogue of Microorganisms (GCM) 10K type strain sequencing project: providing services to taxonomists for standard genome sequencing and annotation.</title>
        <authorList>
            <consortium name="The Broad Institute Genomics Platform"/>
            <consortium name="The Broad Institute Genome Sequencing Center for Infectious Disease"/>
            <person name="Wu L."/>
            <person name="Ma J."/>
        </authorList>
    </citation>
    <scope>NUCLEOTIDE SEQUENCE [LARGE SCALE GENOMIC DNA]</scope>
    <source>
        <strain evidence="3">CGMCC 1.10759</strain>
    </source>
</reference>
<dbReference type="SMART" id="SM00421">
    <property type="entry name" value="HTH_LUXR"/>
    <property type="match status" value="1"/>
</dbReference>
<dbReference type="InterPro" id="IPR036388">
    <property type="entry name" value="WH-like_DNA-bd_sf"/>
</dbReference>
<proteinExistence type="predicted"/>
<keyword evidence="3" id="KW-1185">Reference proteome</keyword>
<protein>
    <submittedName>
        <fullName evidence="2">LuxR C-terminal-related transcriptional regulator</fullName>
    </submittedName>
</protein>
<organism evidence="2 3">
    <name type="scientific">Steroidobacter flavus</name>
    <dbReference type="NCBI Taxonomy" id="1842136"/>
    <lineage>
        <taxon>Bacteria</taxon>
        <taxon>Pseudomonadati</taxon>
        <taxon>Pseudomonadota</taxon>
        <taxon>Gammaproteobacteria</taxon>
        <taxon>Steroidobacterales</taxon>
        <taxon>Steroidobacteraceae</taxon>
        <taxon>Steroidobacter</taxon>
    </lineage>
</organism>
<dbReference type="Gene3D" id="1.10.10.10">
    <property type="entry name" value="Winged helix-like DNA-binding domain superfamily/Winged helix DNA-binding domain"/>
    <property type="match status" value="1"/>
</dbReference>
<evidence type="ECO:0000313" key="3">
    <source>
        <dbReference type="Proteomes" id="UP001595904"/>
    </source>
</evidence>
<evidence type="ECO:0000313" key="2">
    <source>
        <dbReference type="EMBL" id="MFC4312007.1"/>
    </source>
</evidence>
<dbReference type="Proteomes" id="UP001595904">
    <property type="component" value="Unassembled WGS sequence"/>
</dbReference>
<dbReference type="Pfam" id="PF00196">
    <property type="entry name" value="GerE"/>
    <property type="match status" value="1"/>
</dbReference>
<dbReference type="SUPFAM" id="SSF46894">
    <property type="entry name" value="C-terminal effector domain of the bipartite response regulators"/>
    <property type="match status" value="1"/>
</dbReference>
<comment type="caution">
    <text evidence="2">The sequence shown here is derived from an EMBL/GenBank/DDBJ whole genome shotgun (WGS) entry which is preliminary data.</text>
</comment>
<evidence type="ECO:0000259" key="1">
    <source>
        <dbReference type="PROSITE" id="PS50043"/>
    </source>
</evidence>
<dbReference type="RefSeq" id="WP_380601040.1">
    <property type="nucleotide sequence ID" value="NZ_JBHSDU010000014.1"/>
</dbReference>
<accession>A0ABV8SX10</accession>
<name>A0ABV8SX10_9GAMM</name>
<dbReference type="PROSITE" id="PS50043">
    <property type="entry name" value="HTH_LUXR_2"/>
    <property type="match status" value="1"/>
</dbReference>
<feature type="domain" description="HTH luxR-type" evidence="1">
    <location>
        <begin position="204"/>
        <end position="269"/>
    </location>
</feature>
<gene>
    <name evidence="2" type="ORF">ACFPN2_23195</name>
</gene>